<evidence type="ECO:0000313" key="1">
    <source>
        <dbReference type="EMBL" id="KAF7278435.1"/>
    </source>
</evidence>
<organism evidence="1 2">
    <name type="scientific">Rhynchophorus ferrugineus</name>
    <name type="common">Red palm weevil</name>
    <name type="synonym">Curculio ferrugineus</name>
    <dbReference type="NCBI Taxonomy" id="354439"/>
    <lineage>
        <taxon>Eukaryota</taxon>
        <taxon>Metazoa</taxon>
        <taxon>Ecdysozoa</taxon>
        <taxon>Arthropoda</taxon>
        <taxon>Hexapoda</taxon>
        <taxon>Insecta</taxon>
        <taxon>Pterygota</taxon>
        <taxon>Neoptera</taxon>
        <taxon>Endopterygota</taxon>
        <taxon>Coleoptera</taxon>
        <taxon>Polyphaga</taxon>
        <taxon>Cucujiformia</taxon>
        <taxon>Curculionidae</taxon>
        <taxon>Dryophthorinae</taxon>
        <taxon>Rhynchophorus</taxon>
    </lineage>
</organism>
<proteinExistence type="predicted"/>
<comment type="caution">
    <text evidence="1">The sequence shown here is derived from an EMBL/GenBank/DDBJ whole genome shotgun (WGS) entry which is preliminary data.</text>
</comment>
<protein>
    <submittedName>
        <fullName evidence="1">Uncharacterized protein</fullName>
    </submittedName>
</protein>
<dbReference type="AlphaFoldDB" id="A0A834ICM1"/>
<name>A0A834ICM1_RHYFE</name>
<evidence type="ECO:0000313" key="2">
    <source>
        <dbReference type="Proteomes" id="UP000625711"/>
    </source>
</evidence>
<gene>
    <name evidence="1" type="ORF">GWI33_008468</name>
</gene>
<keyword evidence="2" id="KW-1185">Reference proteome</keyword>
<dbReference type="Proteomes" id="UP000625711">
    <property type="component" value="Unassembled WGS sequence"/>
</dbReference>
<accession>A0A834ICM1</accession>
<reference evidence="1" key="1">
    <citation type="submission" date="2020-08" db="EMBL/GenBank/DDBJ databases">
        <title>Genome sequencing and assembly of the red palm weevil Rhynchophorus ferrugineus.</title>
        <authorList>
            <person name="Dias G.B."/>
            <person name="Bergman C.M."/>
            <person name="Manee M."/>
        </authorList>
    </citation>
    <scope>NUCLEOTIDE SEQUENCE</scope>
    <source>
        <strain evidence="1">AA-2017</strain>
        <tissue evidence="1">Whole larva</tissue>
    </source>
</reference>
<dbReference type="EMBL" id="JAACXV010000401">
    <property type="protein sequence ID" value="KAF7278435.1"/>
    <property type="molecule type" value="Genomic_DNA"/>
</dbReference>
<dbReference type="OrthoDB" id="6678417at2759"/>
<sequence length="99" mass="11190">MRRSPPSQTFARTHAKCALDDDKITFCCRRCVLVIFWILSFLNSLSQCDASVVGTQETLMPCPVFGEDRCRCTPDLHEFQCRGAGFTNIPLLPYSITKL</sequence>